<evidence type="ECO:0000313" key="2">
    <source>
        <dbReference type="EMBL" id="CAB4122817.1"/>
    </source>
</evidence>
<gene>
    <name evidence="2" type="ORF">UFOVP33_58</name>
</gene>
<organism evidence="2">
    <name type="scientific">uncultured Caudovirales phage</name>
    <dbReference type="NCBI Taxonomy" id="2100421"/>
    <lineage>
        <taxon>Viruses</taxon>
        <taxon>Duplodnaviria</taxon>
        <taxon>Heunggongvirae</taxon>
        <taxon>Uroviricota</taxon>
        <taxon>Caudoviricetes</taxon>
        <taxon>Peduoviridae</taxon>
        <taxon>Maltschvirus</taxon>
        <taxon>Maltschvirus maltsch</taxon>
    </lineage>
</organism>
<keyword evidence="1" id="KW-1133">Transmembrane helix</keyword>
<feature type="transmembrane region" description="Helical" evidence="1">
    <location>
        <begin position="12"/>
        <end position="29"/>
    </location>
</feature>
<dbReference type="EMBL" id="LR796162">
    <property type="protein sequence ID" value="CAB4122817.1"/>
    <property type="molecule type" value="Genomic_DNA"/>
</dbReference>
<evidence type="ECO:0000256" key="1">
    <source>
        <dbReference type="SAM" id="Phobius"/>
    </source>
</evidence>
<sequence>MKQVLSFLGSRTFQFLVIPILVLIWFIATDPSKGADTMLRVQLWAQALMVTGLAYLIAKAMLGSASSEELYDQSLLGNYAAGIAYVGVCLLRAMVLGGLLAFFAQVQR</sequence>
<accession>A0A6J5KPI5</accession>
<keyword evidence="1" id="KW-0472">Membrane</keyword>
<feature type="transmembrane region" description="Helical" evidence="1">
    <location>
        <begin position="82"/>
        <end position="104"/>
    </location>
</feature>
<protein>
    <submittedName>
        <fullName evidence="2">Uncharacterized protein</fullName>
    </submittedName>
</protein>
<proteinExistence type="predicted"/>
<keyword evidence="1" id="KW-0812">Transmembrane</keyword>
<reference evidence="2" key="1">
    <citation type="submission" date="2020-04" db="EMBL/GenBank/DDBJ databases">
        <authorList>
            <person name="Chiriac C."/>
            <person name="Salcher M."/>
            <person name="Ghai R."/>
            <person name="Kavagutti S V."/>
        </authorList>
    </citation>
    <scope>NUCLEOTIDE SEQUENCE</scope>
</reference>
<name>A0A6J5KPI5_9CAUD</name>